<dbReference type="InterPro" id="IPR014756">
    <property type="entry name" value="Ig_E-set"/>
</dbReference>
<dbReference type="AlphaFoldDB" id="A0A850NGG3"/>
<evidence type="ECO:0000313" key="5">
    <source>
        <dbReference type="Proteomes" id="UP000558089"/>
    </source>
</evidence>
<dbReference type="CDD" id="cd11304">
    <property type="entry name" value="Cadherin_repeat"/>
    <property type="match status" value="1"/>
</dbReference>
<feature type="chain" id="PRO_5032303853" evidence="2">
    <location>
        <begin position="19"/>
        <end position="510"/>
    </location>
</feature>
<proteinExistence type="predicted"/>
<sequence>MKKLLFTLAIMAIISSCAKDDSPGAPPPSSKPTITDFTPKSGTVDTEVTITGTNFSVTAADNEVMFGTVAANVSNATPTKIVVHVPAGAITSKITVTVDDETATSTDTFTVNTETLEMADQEFTASEDFTDSDEIGQVTITGAGGNTLTFSITDSELFAISNTGMLTLAQGKLLDFETATSHIITVSVTNGEDTVDATITITVEDVAEADPKDKAAFVTTWKTENDEEDVSFYLSDDYAYNFVVNWGDGTVETINTADAFPANGEVIHTYSSAGAYSVAIYGEMPWFVVGPENQNALKLSSMDQWGNNVWQDLSYAFASCANMVYNATDMPDLSEVTNLSHMFAEATSFNGDISDWITSNVTNMSYMFAVATSFNGDLSEWDTSNVTDMLAMFYEAELFNNDISGWDTSNVTTMEGMFGGALSFNQNLGSWDISNVEQMGLMLTNSGMSTVNYENTLLGWSVLDEGETQVPLNITLGATGLTYCTSAGKTVLVDDFSWTINDDGFDPNCL</sequence>
<dbReference type="InterPro" id="IPR011889">
    <property type="entry name" value="Liste_lipo_26"/>
</dbReference>
<organism evidence="4 5">
    <name type="scientific">Flagellimonas chongwuensis</name>
    <dbReference type="NCBI Taxonomy" id="2697365"/>
    <lineage>
        <taxon>Bacteria</taxon>
        <taxon>Pseudomonadati</taxon>
        <taxon>Bacteroidota</taxon>
        <taxon>Flavobacteriia</taxon>
        <taxon>Flavobacteriales</taxon>
        <taxon>Flavobacteriaceae</taxon>
        <taxon>Flagellimonas</taxon>
    </lineage>
</organism>
<dbReference type="PROSITE" id="PS51257">
    <property type="entry name" value="PROKAR_LIPOPROTEIN"/>
    <property type="match status" value="1"/>
</dbReference>
<feature type="domain" description="Cadherin" evidence="3">
    <location>
        <begin position="130"/>
        <end position="213"/>
    </location>
</feature>
<dbReference type="InterPro" id="IPR015919">
    <property type="entry name" value="Cadherin-like_sf"/>
</dbReference>
<dbReference type="Pfam" id="PF03382">
    <property type="entry name" value="DUF285"/>
    <property type="match status" value="1"/>
</dbReference>
<evidence type="ECO:0000259" key="3">
    <source>
        <dbReference type="PROSITE" id="PS50268"/>
    </source>
</evidence>
<gene>
    <name evidence="4" type="ORF">GUA46_08380</name>
</gene>
<dbReference type="EMBL" id="WYET01000004">
    <property type="protein sequence ID" value="NVN18356.1"/>
    <property type="molecule type" value="Genomic_DNA"/>
</dbReference>
<reference evidence="4 5" key="1">
    <citation type="submission" date="2020-01" db="EMBL/GenBank/DDBJ databases">
        <title>Draft Genome Analysis of Muricauda sp. HICW Isolated from coastal seawater of PR China.</title>
        <authorList>
            <person name="Chen M.-X."/>
        </authorList>
    </citation>
    <scope>NUCLEOTIDE SEQUENCE [LARGE SCALE GENOMIC DNA]</scope>
    <source>
        <strain evidence="4 5">HICW</strain>
    </source>
</reference>
<dbReference type="Gene3D" id="2.60.40.10">
    <property type="entry name" value="Immunoglobulins"/>
    <property type="match status" value="1"/>
</dbReference>
<feature type="region of interest" description="Disordered" evidence="1">
    <location>
        <begin position="19"/>
        <end position="40"/>
    </location>
</feature>
<accession>A0A850NGG3</accession>
<evidence type="ECO:0000313" key="4">
    <source>
        <dbReference type="EMBL" id="NVN18356.1"/>
    </source>
</evidence>
<dbReference type="RefSeq" id="WP_176620121.1">
    <property type="nucleotide sequence ID" value="NZ_WYET01000004.1"/>
</dbReference>
<keyword evidence="5" id="KW-1185">Reference proteome</keyword>
<feature type="signal peptide" evidence="2">
    <location>
        <begin position="1"/>
        <end position="18"/>
    </location>
</feature>
<comment type="caution">
    <text evidence="4">The sequence shown here is derived from an EMBL/GenBank/DDBJ whole genome shotgun (WGS) entry which is preliminary data.</text>
</comment>
<dbReference type="InterPro" id="IPR002126">
    <property type="entry name" value="Cadherin-like_dom"/>
</dbReference>
<feature type="compositionally biased region" description="Polar residues" evidence="1">
    <location>
        <begin position="31"/>
        <end position="40"/>
    </location>
</feature>
<dbReference type="Pfam" id="PF01833">
    <property type="entry name" value="TIG"/>
    <property type="match status" value="1"/>
</dbReference>
<dbReference type="Gene3D" id="2.60.40.60">
    <property type="entry name" value="Cadherins"/>
    <property type="match status" value="1"/>
</dbReference>
<dbReference type="GO" id="GO:0005509">
    <property type="term" value="F:calcium ion binding"/>
    <property type="evidence" value="ECO:0007669"/>
    <property type="project" value="InterPro"/>
</dbReference>
<dbReference type="SMART" id="SM00112">
    <property type="entry name" value="CA"/>
    <property type="match status" value="1"/>
</dbReference>
<evidence type="ECO:0000256" key="1">
    <source>
        <dbReference type="SAM" id="MobiDB-lite"/>
    </source>
</evidence>
<dbReference type="Proteomes" id="UP000558089">
    <property type="component" value="Unassembled WGS sequence"/>
</dbReference>
<dbReference type="InterPro" id="IPR005046">
    <property type="entry name" value="DUF285"/>
</dbReference>
<dbReference type="GO" id="GO:0016020">
    <property type="term" value="C:membrane"/>
    <property type="evidence" value="ECO:0007669"/>
    <property type="project" value="InterPro"/>
</dbReference>
<dbReference type="NCBIfam" id="TIGR02167">
    <property type="entry name" value="Liste_lipo_26"/>
    <property type="match status" value="3"/>
</dbReference>
<dbReference type="GO" id="GO:0007156">
    <property type="term" value="P:homophilic cell adhesion via plasma membrane adhesion molecules"/>
    <property type="evidence" value="ECO:0007669"/>
    <property type="project" value="InterPro"/>
</dbReference>
<keyword evidence="2" id="KW-0732">Signal</keyword>
<dbReference type="InterPro" id="IPR013783">
    <property type="entry name" value="Ig-like_fold"/>
</dbReference>
<dbReference type="PROSITE" id="PS50268">
    <property type="entry name" value="CADHERIN_2"/>
    <property type="match status" value="1"/>
</dbReference>
<evidence type="ECO:0000256" key="2">
    <source>
        <dbReference type="SAM" id="SignalP"/>
    </source>
</evidence>
<dbReference type="SUPFAM" id="SSF49313">
    <property type="entry name" value="Cadherin-like"/>
    <property type="match status" value="1"/>
</dbReference>
<protein>
    <submittedName>
        <fullName evidence="4">BspA family leucine-rich repeat surface protein</fullName>
    </submittedName>
</protein>
<dbReference type="CDD" id="cd00603">
    <property type="entry name" value="IPT_PCSR"/>
    <property type="match status" value="1"/>
</dbReference>
<dbReference type="SUPFAM" id="SSF81296">
    <property type="entry name" value="E set domains"/>
    <property type="match status" value="1"/>
</dbReference>
<name>A0A850NGG3_9FLAO</name>
<dbReference type="InterPro" id="IPR002909">
    <property type="entry name" value="IPT_dom"/>
</dbReference>